<proteinExistence type="predicted"/>
<dbReference type="Proteomes" id="UP000095287">
    <property type="component" value="Unplaced"/>
</dbReference>
<dbReference type="AlphaFoldDB" id="A0A1I7Z2H2"/>
<keyword evidence="2" id="KW-1185">Reference proteome</keyword>
<evidence type="ECO:0000313" key="3">
    <source>
        <dbReference type="WBParaSite" id="L893_g22149.t1"/>
    </source>
</evidence>
<evidence type="ECO:0000313" key="2">
    <source>
        <dbReference type="Proteomes" id="UP000095287"/>
    </source>
</evidence>
<protein>
    <submittedName>
        <fullName evidence="3">SRCR domain-containing protein</fullName>
    </submittedName>
</protein>
<name>A0A1I7Z2H2_9BILA</name>
<dbReference type="WBParaSite" id="L893_g22149.t1">
    <property type="protein sequence ID" value="L893_g22149.t1"/>
    <property type="gene ID" value="L893_g22149"/>
</dbReference>
<feature type="compositionally biased region" description="Basic and acidic residues" evidence="1">
    <location>
        <begin position="27"/>
        <end position="43"/>
    </location>
</feature>
<reference evidence="3" key="1">
    <citation type="submission" date="2016-11" db="UniProtKB">
        <authorList>
            <consortium name="WormBaseParasite"/>
        </authorList>
    </citation>
    <scope>IDENTIFICATION</scope>
</reference>
<organism evidence="2 3">
    <name type="scientific">Steinernema glaseri</name>
    <dbReference type="NCBI Taxonomy" id="37863"/>
    <lineage>
        <taxon>Eukaryota</taxon>
        <taxon>Metazoa</taxon>
        <taxon>Ecdysozoa</taxon>
        <taxon>Nematoda</taxon>
        <taxon>Chromadorea</taxon>
        <taxon>Rhabditida</taxon>
        <taxon>Tylenchina</taxon>
        <taxon>Panagrolaimomorpha</taxon>
        <taxon>Strongyloidoidea</taxon>
        <taxon>Steinernematidae</taxon>
        <taxon>Steinernema</taxon>
    </lineage>
</organism>
<sequence>MCFRSECRRYRRRDRSSPESRPVATEKPIRTEESGAEDGDKPRTQLRSTHASYGLSFHWTLPYFCSSSWTLDSLICEGLGAMSERNLHKEVSHWISFLRRGDSHY</sequence>
<accession>A0A1I7Z2H2</accession>
<feature type="region of interest" description="Disordered" evidence="1">
    <location>
        <begin position="1"/>
        <end position="45"/>
    </location>
</feature>
<evidence type="ECO:0000256" key="1">
    <source>
        <dbReference type="SAM" id="MobiDB-lite"/>
    </source>
</evidence>